<proteinExistence type="predicted"/>
<dbReference type="STRING" id="530564.Psta_2872"/>
<evidence type="ECO:0000313" key="2">
    <source>
        <dbReference type="Proteomes" id="UP000001887"/>
    </source>
</evidence>
<reference evidence="1 2" key="1">
    <citation type="journal article" date="2009" name="Stand. Genomic Sci.">
        <title>Complete genome sequence of Pirellula staleyi type strain (ATCC 27377).</title>
        <authorList>
            <person name="Clum A."/>
            <person name="Tindall B.J."/>
            <person name="Sikorski J."/>
            <person name="Ivanova N."/>
            <person name="Mavrommatis K."/>
            <person name="Lucas S."/>
            <person name="Glavina del Rio T."/>
            <person name="Nolan M."/>
            <person name="Chen F."/>
            <person name="Tice H."/>
            <person name="Pitluck S."/>
            <person name="Cheng J.F."/>
            <person name="Chertkov O."/>
            <person name="Brettin T."/>
            <person name="Han C."/>
            <person name="Detter J.C."/>
            <person name="Kuske C."/>
            <person name="Bruce D."/>
            <person name="Goodwin L."/>
            <person name="Ovchinikova G."/>
            <person name="Pati A."/>
            <person name="Mikhailova N."/>
            <person name="Chen A."/>
            <person name="Palaniappan K."/>
            <person name="Land M."/>
            <person name="Hauser L."/>
            <person name="Chang Y.J."/>
            <person name="Jeffries C.D."/>
            <person name="Chain P."/>
            <person name="Rohde M."/>
            <person name="Goker M."/>
            <person name="Bristow J."/>
            <person name="Eisen J.A."/>
            <person name="Markowitz V."/>
            <person name="Hugenholtz P."/>
            <person name="Kyrpides N.C."/>
            <person name="Klenk H.P."/>
            <person name="Lapidus A."/>
        </authorList>
    </citation>
    <scope>NUCLEOTIDE SEQUENCE [LARGE SCALE GENOMIC DNA]</scope>
    <source>
        <strain evidence="2">ATCC 27377 / DSM 6068 / ICPB 4128</strain>
    </source>
</reference>
<dbReference type="HOGENOM" id="CLU_3028338_0_0_0"/>
<gene>
    <name evidence="1" type="ordered locus">Psta_2872</name>
</gene>
<dbReference type="KEGG" id="psl:Psta_2872"/>
<accession>D2R8J6</accession>
<dbReference type="AlphaFoldDB" id="D2R8J6"/>
<dbReference type="Proteomes" id="UP000001887">
    <property type="component" value="Chromosome"/>
</dbReference>
<sequence>MRRSVPIEKMEAGSSVVMIATELASDKGGSTALELHALGDRRILNGLFLSPAMFW</sequence>
<evidence type="ECO:0000313" key="1">
    <source>
        <dbReference type="EMBL" id="ADB17537.1"/>
    </source>
</evidence>
<dbReference type="EMBL" id="CP001848">
    <property type="protein sequence ID" value="ADB17537.1"/>
    <property type="molecule type" value="Genomic_DNA"/>
</dbReference>
<organism evidence="1 2">
    <name type="scientific">Pirellula staleyi (strain ATCC 27377 / DSM 6068 / ICPB 4128)</name>
    <name type="common">Pirella staleyi</name>
    <dbReference type="NCBI Taxonomy" id="530564"/>
    <lineage>
        <taxon>Bacteria</taxon>
        <taxon>Pseudomonadati</taxon>
        <taxon>Planctomycetota</taxon>
        <taxon>Planctomycetia</taxon>
        <taxon>Pirellulales</taxon>
        <taxon>Pirellulaceae</taxon>
        <taxon>Pirellula</taxon>
    </lineage>
</organism>
<keyword evidence="2" id="KW-1185">Reference proteome</keyword>
<name>D2R8J6_PIRSD</name>
<protein>
    <submittedName>
        <fullName evidence="1">Uncharacterized protein</fullName>
    </submittedName>
</protein>